<feature type="domain" description="Cytochrome b5 heme-binding" evidence="9">
    <location>
        <begin position="384"/>
        <end position="464"/>
    </location>
</feature>
<proteinExistence type="inferred from homology"/>
<dbReference type="PRINTS" id="PR00363">
    <property type="entry name" value="CYTOCHROMEB5"/>
</dbReference>
<comment type="similarity">
    <text evidence="8">Belongs to the cytochrome b5 family.</text>
</comment>
<comment type="caution">
    <text evidence="10">The sequence shown here is derived from an EMBL/GenBank/DDBJ whole genome shotgun (WGS) entry which is preliminary data.</text>
</comment>
<evidence type="ECO:0000256" key="7">
    <source>
        <dbReference type="ARBA" id="ARBA00023136"/>
    </source>
</evidence>
<keyword evidence="2 8" id="KW-0349">Heme</keyword>
<dbReference type="GO" id="GO:0020037">
    <property type="term" value="F:heme binding"/>
    <property type="evidence" value="ECO:0007669"/>
    <property type="project" value="UniProtKB-UniRule"/>
</dbReference>
<evidence type="ECO:0000256" key="5">
    <source>
        <dbReference type="ARBA" id="ARBA00022989"/>
    </source>
</evidence>
<feature type="transmembrane region" description="Helical" evidence="8">
    <location>
        <begin position="103"/>
        <end position="121"/>
    </location>
</feature>
<dbReference type="InterPro" id="IPR036400">
    <property type="entry name" value="Cyt_B5-like_heme/steroid_sf"/>
</dbReference>
<dbReference type="PANTHER" id="PTHR11863">
    <property type="entry name" value="STEROL DESATURASE"/>
    <property type="match status" value="1"/>
</dbReference>
<dbReference type="AlphaFoldDB" id="A0A9P1BWS4"/>
<evidence type="ECO:0000259" key="9">
    <source>
        <dbReference type="PROSITE" id="PS50255"/>
    </source>
</evidence>
<dbReference type="SUPFAM" id="SSF55856">
    <property type="entry name" value="Cytochrome b5-like heme/steroid binding domain"/>
    <property type="match status" value="1"/>
</dbReference>
<dbReference type="OrthoDB" id="413990at2759"/>
<dbReference type="GO" id="GO:0016020">
    <property type="term" value="C:membrane"/>
    <property type="evidence" value="ECO:0007669"/>
    <property type="project" value="UniProtKB-SubCell"/>
</dbReference>
<comment type="caution">
    <text evidence="8">Lacks conserved residue(s) required for the propagation of feature annotation.</text>
</comment>
<keyword evidence="12" id="KW-1185">Reference proteome</keyword>
<evidence type="ECO:0000256" key="2">
    <source>
        <dbReference type="ARBA" id="ARBA00022617"/>
    </source>
</evidence>
<dbReference type="Proteomes" id="UP001152797">
    <property type="component" value="Unassembled WGS sequence"/>
</dbReference>
<dbReference type="PROSITE" id="PS00191">
    <property type="entry name" value="CYTOCHROME_B5_1"/>
    <property type="match status" value="1"/>
</dbReference>
<dbReference type="EMBL" id="CAMXCT030000613">
    <property type="protein sequence ID" value="CAL4768464.1"/>
    <property type="molecule type" value="Genomic_DNA"/>
</dbReference>
<dbReference type="GO" id="GO:0008610">
    <property type="term" value="P:lipid biosynthetic process"/>
    <property type="evidence" value="ECO:0007669"/>
    <property type="project" value="InterPro"/>
</dbReference>
<dbReference type="InterPro" id="IPR018506">
    <property type="entry name" value="Cyt_B5_heme-BS"/>
</dbReference>
<keyword evidence="7 8" id="KW-0472">Membrane</keyword>
<dbReference type="Gene3D" id="3.10.120.10">
    <property type="entry name" value="Cytochrome b5-like heme/steroid binding domain"/>
    <property type="match status" value="1"/>
</dbReference>
<evidence type="ECO:0000256" key="1">
    <source>
        <dbReference type="ARBA" id="ARBA00004370"/>
    </source>
</evidence>
<organism evidence="10">
    <name type="scientific">Cladocopium goreaui</name>
    <dbReference type="NCBI Taxonomy" id="2562237"/>
    <lineage>
        <taxon>Eukaryota</taxon>
        <taxon>Sar</taxon>
        <taxon>Alveolata</taxon>
        <taxon>Dinophyceae</taxon>
        <taxon>Suessiales</taxon>
        <taxon>Symbiodiniaceae</taxon>
        <taxon>Cladocopium</taxon>
    </lineage>
</organism>
<name>A0A9P1BWS4_9DINO</name>
<dbReference type="EMBL" id="CAMXCT020000613">
    <property type="protein sequence ID" value="CAL1134527.1"/>
    <property type="molecule type" value="Genomic_DNA"/>
</dbReference>
<evidence type="ECO:0000256" key="3">
    <source>
        <dbReference type="ARBA" id="ARBA00022692"/>
    </source>
</evidence>
<comment type="subcellular location">
    <subcellularLocation>
        <location evidence="1">Membrane</location>
    </subcellularLocation>
</comment>
<evidence type="ECO:0000313" key="10">
    <source>
        <dbReference type="EMBL" id="CAI3981152.1"/>
    </source>
</evidence>
<reference evidence="10" key="1">
    <citation type="submission" date="2022-10" db="EMBL/GenBank/DDBJ databases">
        <authorList>
            <person name="Chen Y."/>
            <person name="Dougan E. K."/>
            <person name="Chan C."/>
            <person name="Rhodes N."/>
            <person name="Thang M."/>
        </authorList>
    </citation>
    <scope>NUCLEOTIDE SEQUENCE</scope>
</reference>
<gene>
    <name evidence="10" type="ORF">C1SCF055_LOCUS8969</name>
</gene>
<sequence>MTFGIRHVVGGLALRRGDTAQRQGFFGTKQPLFGADWQQWKLCSSLLEPDGWTMNDVWTYTWGAHASHALDLGVTLLCYWLFYSSGSWLVECREWRIGWVSSIFLFNLACEVIICNFWHYFNYVSDLYGTLVKRGIKHNPTNQYEPQSDEAGMLTSSTGQLEREITFTTLGWLQSALWQCIFTNLWAKGALPIYANFFEYPVYSLFLMWFVAYWREIHFYCAHRGMHPWWDRENGLLSGDIGAFLYRHVHSLHHKSYNPGPWSGLSMHPVEHFFYYSCATLPPLFISVHPLHFLYTKFHADIAPIGGHSGMDEPVAGSDYHYLHHAKFECNYGVPFPVNLDKIFGTWVDWEIYKKTGEMNVNAWSKQQMHDPDDKVTSLLKAGQRQISMEELATHSKPGDYFIALYGQVIDISNFISKHPGGEKILVANAGKDATQKFESIHAGSGGFDLVSKWCPESIVASLSDWKGPAPPLLAVRKYPGSLMLWPAVALFAAGVASGL</sequence>
<dbReference type="InterPro" id="IPR050307">
    <property type="entry name" value="Sterol_Desaturase_Related"/>
</dbReference>
<feature type="transmembrane region" description="Helical" evidence="8">
    <location>
        <begin position="62"/>
        <end position="82"/>
    </location>
</feature>
<dbReference type="EMBL" id="CAMXCT010000613">
    <property type="protein sequence ID" value="CAI3981152.1"/>
    <property type="molecule type" value="Genomic_DNA"/>
</dbReference>
<keyword evidence="5 8" id="KW-1133">Transmembrane helix</keyword>
<dbReference type="SMART" id="SM01117">
    <property type="entry name" value="Cyt-b5"/>
    <property type="match status" value="1"/>
</dbReference>
<evidence type="ECO:0000313" key="11">
    <source>
        <dbReference type="EMBL" id="CAL4768464.1"/>
    </source>
</evidence>
<keyword evidence="3 8" id="KW-0812">Transmembrane</keyword>
<dbReference type="Pfam" id="PF04116">
    <property type="entry name" value="FA_hydroxylase"/>
    <property type="match status" value="1"/>
</dbReference>
<feature type="transmembrane region" description="Helical" evidence="8">
    <location>
        <begin position="193"/>
        <end position="214"/>
    </location>
</feature>
<evidence type="ECO:0000256" key="6">
    <source>
        <dbReference type="ARBA" id="ARBA00023004"/>
    </source>
</evidence>
<evidence type="ECO:0000256" key="4">
    <source>
        <dbReference type="ARBA" id="ARBA00022723"/>
    </source>
</evidence>
<evidence type="ECO:0000256" key="8">
    <source>
        <dbReference type="RuleBase" id="RU362121"/>
    </source>
</evidence>
<dbReference type="PROSITE" id="PS50255">
    <property type="entry name" value="CYTOCHROME_B5_2"/>
    <property type="match status" value="1"/>
</dbReference>
<dbReference type="GO" id="GO:0005506">
    <property type="term" value="F:iron ion binding"/>
    <property type="evidence" value="ECO:0007669"/>
    <property type="project" value="InterPro"/>
</dbReference>
<dbReference type="GO" id="GO:0016491">
    <property type="term" value="F:oxidoreductase activity"/>
    <property type="evidence" value="ECO:0007669"/>
    <property type="project" value="InterPro"/>
</dbReference>
<dbReference type="InterPro" id="IPR006694">
    <property type="entry name" value="Fatty_acid_hydroxylase"/>
</dbReference>
<accession>A0A9P1BWS4</accession>
<dbReference type="InterPro" id="IPR001199">
    <property type="entry name" value="Cyt_B5-like_heme/steroid-bd"/>
</dbReference>
<dbReference type="Pfam" id="PF00173">
    <property type="entry name" value="Cyt-b5"/>
    <property type="match status" value="1"/>
</dbReference>
<protein>
    <submittedName>
        <fullName evidence="11">Cytochrome b5 heme-binding domain-containing protein</fullName>
    </submittedName>
</protein>
<keyword evidence="4 8" id="KW-0479">Metal-binding</keyword>
<evidence type="ECO:0000313" key="12">
    <source>
        <dbReference type="Proteomes" id="UP001152797"/>
    </source>
</evidence>
<reference evidence="11 12" key="2">
    <citation type="submission" date="2024-05" db="EMBL/GenBank/DDBJ databases">
        <authorList>
            <person name="Chen Y."/>
            <person name="Shah S."/>
            <person name="Dougan E. K."/>
            <person name="Thang M."/>
            <person name="Chan C."/>
        </authorList>
    </citation>
    <scope>NUCLEOTIDE SEQUENCE [LARGE SCALE GENOMIC DNA]</scope>
</reference>
<keyword evidence="6 8" id="KW-0408">Iron</keyword>